<name>A0A563DG77_9FLAO</name>
<dbReference type="EMBL" id="SELH01000015">
    <property type="protein sequence ID" value="TWP29286.1"/>
    <property type="molecule type" value="Genomic_DNA"/>
</dbReference>
<dbReference type="Proteomes" id="UP000319499">
    <property type="component" value="Unassembled WGS sequence"/>
</dbReference>
<dbReference type="SUPFAM" id="SSF53756">
    <property type="entry name" value="UDP-Glycosyltransferase/glycogen phosphorylase"/>
    <property type="match status" value="1"/>
</dbReference>
<dbReference type="Gene3D" id="3.40.50.2000">
    <property type="entry name" value="Glycogen Phosphorylase B"/>
    <property type="match status" value="2"/>
</dbReference>
<dbReference type="Pfam" id="PF00534">
    <property type="entry name" value="Glycos_transf_1"/>
    <property type="match status" value="1"/>
</dbReference>
<keyword evidence="3" id="KW-1185">Reference proteome</keyword>
<dbReference type="GO" id="GO:0016757">
    <property type="term" value="F:glycosyltransferase activity"/>
    <property type="evidence" value="ECO:0007669"/>
    <property type="project" value="InterPro"/>
</dbReference>
<feature type="domain" description="Glycosyl transferase family 1" evidence="1">
    <location>
        <begin position="202"/>
        <end position="357"/>
    </location>
</feature>
<accession>A0A563DG77</accession>
<proteinExistence type="predicted"/>
<dbReference type="CDD" id="cd03811">
    <property type="entry name" value="GT4_GT28_WabH-like"/>
    <property type="match status" value="1"/>
</dbReference>
<comment type="caution">
    <text evidence="2">The sequence shown here is derived from an EMBL/GenBank/DDBJ whole genome shotgun (WGS) entry which is preliminary data.</text>
</comment>
<keyword evidence="2" id="KW-0808">Transferase</keyword>
<evidence type="ECO:0000259" key="1">
    <source>
        <dbReference type="Pfam" id="PF00534"/>
    </source>
</evidence>
<evidence type="ECO:0000313" key="3">
    <source>
        <dbReference type="Proteomes" id="UP000319499"/>
    </source>
</evidence>
<organism evidence="2 3">
    <name type="scientific">Apibacter muscae</name>
    <dbReference type="NCBI Taxonomy" id="2509004"/>
    <lineage>
        <taxon>Bacteria</taxon>
        <taxon>Pseudomonadati</taxon>
        <taxon>Bacteroidota</taxon>
        <taxon>Flavobacteriia</taxon>
        <taxon>Flavobacteriales</taxon>
        <taxon>Weeksellaceae</taxon>
        <taxon>Apibacter</taxon>
    </lineage>
</organism>
<dbReference type="OrthoDB" id="791981at2"/>
<sequence length="381" mass="44377">MKKKVLFFIHTMRGGGVENVLLNIVNNEQFKDLNITILLIRKEGDFLEFIPNGVNLKFLALGNEFLSKNSIINFFQKSFRYLKLNFLLKFPFFIRKFYIPEVYDVENAFLSDLIPILDKIKRKNTYNIGWIHGDIYANKAEITLKNKVLKSSLNLDKVIYVSKKSLKSGILWNPNLKKNAQVIYNPINKEEILKKSLQPIDFNFKNFVFVCIGRLSGVKGYEDLIEVHKKLISNNIIHDIVVVGKGEDENILKTKILNYKIENTFHLLGHKQNPYPYLKNADAYLLNSKSEGYPLAVKEALLLGKPMIVTNVGGVSEIVNNSNAILIDFNQDQLYEAIKKMIVDNDFRNQLRINNEKHYENYNKNIIYNSYRELFFYKKNK</sequence>
<dbReference type="PANTHER" id="PTHR12526:SF630">
    <property type="entry name" value="GLYCOSYLTRANSFERASE"/>
    <property type="match status" value="1"/>
</dbReference>
<gene>
    <name evidence="2" type="ORF">ETU09_03455</name>
</gene>
<evidence type="ECO:0000313" key="2">
    <source>
        <dbReference type="EMBL" id="TWP29286.1"/>
    </source>
</evidence>
<reference evidence="2 3" key="1">
    <citation type="submission" date="2019-02" db="EMBL/GenBank/DDBJ databases">
        <title>Apibacter muscae sp. nov.: a novel member of the house fly microbiota.</title>
        <authorList>
            <person name="Park R."/>
        </authorList>
    </citation>
    <scope>NUCLEOTIDE SEQUENCE [LARGE SCALE GENOMIC DNA]</scope>
    <source>
        <strain evidence="2 3">AL1</strain>
    </source>
</reference>
<dbReference type="RefSeq" id="WP_146261642.1">
    <property type="nucleotide sequence ID" value="NZ_SELG01000029.1"/>
</dbReference>
<dbReference type="PANTHER" id="PTHR12526">
    <property type="entry name" value="GLYCOSYLTRANSFERASE"/>
    <property type="match status" value="1"/>
</dbReference>
<protein>
    <submittedName>
        <fullName evidence="2">Glycosyltransferase</fullName>
    </submittedName>
</protein>
<dbReference type="InterPro" id="IPR001296">
    <property type="entry name" value="Glyco_trans_1"/>
</dbReference>
<dbReference type="AlphaFoldDB" id="A0A563DG77"/>